<dbReference type="InterPro" id="IPR045864">
    <property type="entry name" value="aa-tRNA-synth_II/BPL/LPL"/>
</dbReference>
<dbReference type="InterPro" id="IPR004143">
    <property type="entry name" value="BPL_LPL_catalytic"/>
</dbReference>
<dbReference type="AlphaFoldDB" id="A0A6J6B5F3"/>
<dbReference type="PANTHER" id="PTHR12835:SF5">
    <property type="entry name" value="BIOTIN--PROTEIN LIGASE"/>
    <property type="match status" value="1"/>
</dbReference>
<dbReference type="GO" id="GO:0004077">
    <property type="term" value="F:biotin--[biotin carboxyl-carrier protein] ligase activity"/>
    <property type="evidence" value="ECO:0007669"/>
    <property type="project" value="InterPro"/>
</dbReference>
<sequence>MLRTPLDEAEINSKITPYWRVSVVELTGSTQNDLLQLVESNIALDGQVIVTEFQSNGRGRLDRTFEAPAKSALLFSFYIKPRKQKSEWGFIPLIAGLSLVRAISTIDTAMNVSLKWPNDLLINEKKCAGIIAQTTTEGIVLGIGLNVSMTSEELPVPTATSLAIEGSKFVERNSLLSQVLNIFAELFEAWEEGFELLSEYSDVSSTIGKKVRVELPGGENLEGTVARISPTGELVLDDGRHVSAGDVIHLR</sequence>
<protein>
    <submittedName>
        <fullName evidence="3">Unannotated protein</fullName>
    </submittedName>
</protein>
<dbReference type="Gene3D" id="2.30.30.100">
    <property type="match status" value="1"/>
</dbReference>
<dbReference type="EMBL" id="CAEZSM010000005">
    <property type="protein sequence ID" value="CAB4533934.1"/>
    <property type="molecule type" value="Genomic_DNA"/>
</dbReference>
<feature type="domain" description="BPL/LPL catalytic" evidence="2">
    <location>
        <begin position="10"/>
        <end position="191"/>
    </location>
</feature>
<dbReference type="SUPFAM" id="SSF55681">
    <property type="entry name" value="Class II aaRS and biotin synthetases"/>
    <property type="match status" value="1"/>
</dbReference>
<dbReference type="InterPro" id="IPR003142">
    <property type="entry name" value="BPL_C"/>
</dbReference>
<evidence type="ECO:0000256" key="1">
    <source>
        <dbReference type="ARBA" id="ARBA00022598"/>
    </source>
</evidence>
<dbReference type="InterPro" id="IPR004408">
    <property type="entry name" value="Biotin_CoA_COase_ligase"/>
</dbReference>
<name>A0A6J6B5F3_9ZZZZ</name>
<organism evidence="3">
    <name type="scientific">freshwater metagenome</name>
    <dbReference type="NCBI Taxonomy" id="449393"/>
    <lineage>
        <taxon>unclassified sequences</taxon>
        <taxon>metagenomes</taxon>
        <taxon>ecological metagenomes</taxon>
    </lineage>
</organism>
<evidence type="ECO:0000313" key="3">
    <source>
        <dbReference type="EMBL" id="CAB4533934.1"/>
    </source>
</evidence>
<evidence type="ECO:0000259" key="2">
    <source>
        <dbReference type="PROSITE" id="PS51733"/>
    </source>
</evidence>
<keyword evidence="1" id="KW-0436">Ligase</keyword>
<dbReference type="PANTHER" id="PTHR12835">
    <property type="entry name" value="BIOTIN PROTEIN LIGASE"/>
    <property type="match status" value="1"/>
</dbReference>
<dbReference type="GO" id="GO:0005737">
    <property type="term" value="C:cytoplasm"/>
    <property type="evidence" value="ECO:0007669"/>
    <property type="project" value="TreeGrafter"/>
</dbReference>
<gene>
    <name evidence="3" type="ORF">UFOPK1438_00086</name>
</gene>
<dbReference type="Pfam" id="PF03099">
    <property type="entry name" value="BPL_LplA_LipB"/>
    <property type="match status" value="1"/>
</dbReference>
<accession>A0A6J6B5F3</accession>
<proteinExistence type="predicted"/>
<reference evidence="3" key="1">
    <citation type="submission" date="2020-05" db="EMBL/GenBank/DDBJ databases">
        <authorList>
            <person name="Chiriac C."/>
            <person name="Salcher M."/>
            <person name="Ghai R."/>
            <person name="Kavagutti S V."/>
        </authorList>
    </citation>
    <scope>NUCLEOTIDE SEQUENCE</scope>
</reference>
<dbReference type="PROSITE" id="PS51733">
    <property type="entry name" value="BPL_LPL_CATALYTIC"/>
    <property type="match status" value="1"/>
</dbReference>
<dbReference type="CDD" id="cd16442">
    <property type="entry name" value="BPL"/>
    <property type="match status" value="1"/>
</dbReference>
<dbReference type="NCBIfam" id="TIGR00121">
    <property type="entry name" value="birA_ligase"/>
    <property type="match status" value="1"/>
</dbReference>
<dbReference type="Gene3D" id="3.30.930.10">
    <property type="entry name" value="Bira Bifunctional Protein, Domain 2"/>
    <property type="match status" value="1"/>
</dbReference>
<dbReference type="Pfam" id="PF02237">
    <property type="entry name" value="BPL_C"/>
    <property type="match status" value="1"/>
</dbReference>